<sequence length="1417" mass="155429">MAQSAVQRGDRRETAPPCGRVSRTQPHAPRLYSGASVPPSGAGQGSAAAALRGCAHAAVSDRARVRSACAGARTSDGAAALRAEAGKRTGMASEADARSCASQALVSAARQIDAVLQEHRAQLLGALTSPGSYIKCPPAEHTLMARIALPRPDSHILSHLGYPSGGPSRASGLEARASHAKYAPHNGPAPSPADFRTGVFARIRRAWFAVENQLYIWNYAAPDQNYCMEAFNESIVAVELVPVQPAIFIDDVRALIAVALVSRVVLLGACFPLDADGDSELTLHQTQLEVRMEGGAQVTKILGSDTGRIFLGDSKGNLQEFVYSGHEEKGFSFRKLMSGKALASNYPGAFLVKHSSSTSSSPNWFGMRNLFWDADPIADMILPEGSNLLATLSQRGILQVYMLAQGQRILSSFSPSDAVYVCRIDVNEGAAVRYPQSSRQTFQRLFSYVLDKSSNEHVLVVISSSADRVFYHVASEARQGFLSTAVGWSVTRLGAVSGPSNYISKSISCRPGSYLWKPEAFLFAHDQENDSDILYQCIRAFGTRIGNNDPDSATQDGTCLGLPQHSGNSEYVTELPLSSSLGAPHEIESGRPSAKAWAIAEISSPALWGRPDPFQSTSFSEFAVLTSVSMLIYSAMRPRDFLKRVFETGSPTDVEDFVSREGVAASCALSLEVLLEEEKQTASFAASRSSVMKSEALRVLLSRGRRQTPAAPVSFLLYALREKIAIAVSLIWRSRVFESQRRGEFQRIGISFEALCTVRDSLNLILSCIRKHSLLALDVLDDGLGVDSFMELVADRAESFGRDGSSGDVQTRLFDVVHQRRKSDEFARLEKLSSNHLLLLCQRSIEACWFLIILRSQPVHRLFRSFSVQQEESFCALQFCNLVAGADGSVLANSFIHSMLLFDQADDAGVAAVSESLRNRCPGFFDEADFIITHAVRRLRKAFERLTQGERVEEEIRHSVEDLKPVAWRTSFLVDICEELRGMKFAVEALELLVSAAFSPNTLQYRGEGGRAVDALILEILSSLLSVSGDVSEDVQPLLDMVVSRTVLAGRADFLTELYDHLYRLGPVGHAALLMISEQTLELFLDARDASLLWKLYRRDGRYLDAAAVLADLAHADPSQADLVERISYLTSAAQLGELALSRGLDKAEAVVKELERHLDIARLQLRTRDELQKFRPSEVSSLLELEHKLFDLPTLFERFAHRFDLFGSQLCILACGGLDDESSVRNLWNAFVHRYFSSASFASLASFEDDFSSLATFLYPLGSCFPVAFLVDKLERQKVEYIEKLTPNASIVSFEDVKALVLDPLPGLAWPGSLFLRVGISKASILSAYRNILEGSGNGVFWNAESRAVLLIASVLALLSFMKEQDIVPVNTHARFADHRAAAIRLIALCKSRLRTTFVGDTRSWSVALTDAEYEI</sequence>
<dbReference type="Pfam" id="PF08801">
    <property type="entry name" value="Nucleoporin_N"/>
    <property type="match status" value="1"/>
</dbReference>
<keyword evidence="9" id="KW-1185">Reference proteome</keyword>
<evidence type="ECO:0000256" key="3">
    <source>
        <dbReference type="ARBA" id="ARBA00022448"/>
    </source>
</evidence>
<keyword evidence="3" id="KW-0813">Transport</keyword>
<dbReference type="InterPro" id="IPR042538">
    <property type="entry name" value="Nucleoporin_Nup155_C_3"/>
</dbReference>
<evidence type="ECO:0000259" key="7">
    <source>
        <dbReference type="Pfam" id="PF08801"/>
    </source>
</evidence>
<gene>
    <name evidence="8" type="ORF">FVE85_8376</name>
</gene>
<accession>A0A5J4YMJ8</accession>
<dbReference type="InterPro" id="IPR014908">
    <property type="entry name" value="Nucleoporin_Nup133/Nup155_N"/>
</dbReference>
<dbReference type="Proteomes" id="UP000324585">
    <property type="component" value="Unassembled WGS sequence"/>
</dbReference>
<keyword evidence="4" id="KW-0539">Nucleus</keyword>
<feature type="compositionally biased region" description="Low complexity" evidence="5">
    <location>
        <begin position="33"/>
        <end position="46"/>
    </location>
</feature>
<dbReference type="GO" id="GO:0017056">
    <property type="term" value="F:structural constituent of nuclear pore"/>
    <property type="evidence" value="ECO:0007669"/>
    <property type="project" value="InterPro"/>
</dbReference>
<comment type="subcellular location">
    <subcellularLocation>
        <location evidence="1">Nucleus</location>
    </subcellularLocation>
</comment>
<dbReference type="Gene3D" id="1.20.120.1880">
    <property type="entry name" value="Nucleoporin, helical C-terminal domain"/>
    <property type="match status" value="1"/>
</dbReference>
<evidence type="ECO:0000256" key="5">
    <source>
        <dbReference type="SAM" id="MobiDB-lite"/>
    </source>
</evidence>
<comment type="caution">
    <text evidence="8">The sequence shown here is derived from an EMBL/GenBank/DDBJ whole genome shotgun (WGS) entry which is preliminary data.</text>
</comment>
<dbReference type="PANTHER" id="PTHR10350">
    <property type="entry name" value="NUCLEAR PORE COMPLEX PROTEIN NUP155"/>
    <property type="match status" value="1"/>
</dbReference>
<dbReference type="OrthoDB" id="338970at2759"/>
<dbReference type="Pfam" id="PF03177">
    <property type="entry name" value="Nucleoporin_C"/>
    <property type="match status" value="1"/>
</dbReference>
<name>A0A5J4YMJ8_PORPP</name>
<feature type="domain" description="Nucleoporin Nup133/Nup155-like C-terminal" evidence="6">
    <location>
        <begin position="727"/>
        <end position="1362"/>
    </location>
</feature>
<evidence type="ECO:0000256" key="4">
    <source>
        <dbReference type="ARBA" id="ARBA00023242"/>
    </source>
</evidence>
<evidence type="ECO:0000313" key="9">
    <source>
        <dbReference type="Proteomes" id="UP000324585"/>
    </source>
</evidence>
<organism evidence="8 9">
    <name type="scientific">Porphyridium purpureum</name>
    <name type="common">Red alga</name>
    <name type="synonym">Porphyridium cruentum</name>
    <dbReference type="NCBI Taxonomy" id="35688"/>
    <lineage>
        <taxon>Eukaryota</taxon>
        <taxon>Rhodophyta</taxon>
        <taxon>Bangiophyceae</taxon>
        <taxon>Porphyridiales</taxon>
        <taxon>Porphyridiaceae</taxon>
        <taxon>Porphyridium</taxon>
    </lineage>
</organism>
<dbReference type="Gene3D" id="1.25.40.440">
    <property type="entry name" value="Nucleoporin, helical domain, central subdomain"/>
    <property type="match status" value="1"/>
</dbReference>
<dbReference type="PANTHER" id="PTHR10350:SF6">
    <property type="entry name" value="NUCLEAR PORE COMPLEX PROTEIN NUP155"/>
    <property type="match status" value="1"/>
</dbReference>
<comment type="similarity">
    <text evidence="2">Belongs to the non-repetitive/WGA-negative nucleoporin family.</text>
</comment>
<dbReference type="GO" id="GO:0006405">
    <property type="term" value="P:RNA export from nucleus"/>
    <property type="evidence" value="ECO:0007669"/>
    <property type="project" value="TreeGrafter"/>
</dbReference>
<dbReference type="GO" id="GO:0036228">
    <property type="term" value="P:protein localization to nuclear inner membrane"/>
    <property type="evidence" value="ECO:0007669"/>
    <property type="project" value="TreeGrafter"/>
</dbReference>
<protein>
    <submittedName>
        <fullName evidence="8">Nucleoporin</fullName>
    </submittedName>
</protein>
<dbReference type="GO" id="GO:0006606">
    <property type="term" value="P:protein import into nucleus"/>
    <property type="evidence" value="ECO:0007669"/>
    <property type="project" value="TreeGrafter"/>
</dbReference>
<dbReference type="InterPro" id="IPR007187">
    <property type="entry name" value="Nucleoporin_Nup133/Nup155_C"/>
</dbReference>
<evidence type="ECO:0000313" key="8">
    <source>
        <dbReference type="EMBL" id="KAA8491894.1"/>
    </source>
</evidence>
<evidence type="ECO:0000256" key="2">
    <source>
        <dbReference type="ARBA" id="ARBA00007373"/>
    </source>
</evidence>
<feature type="domain" description="Nucleoporin Nup133/Nup155-like N-terminal" evidence="7">
    <location>
        <begin position="193"/>
        <end position="478"/>
    </location>
</feature>
<dbReference type="GO" id="GO:0000972">
    <property type="term" value="P:transcription-dependent tethering of RNA polymerase II gene DNA at nuclear periphery"/>
    <property type="evidence" value="ECO:0007669"/>
    <property type="project" value="TreeGrafter"/>
</dbReference>
<proteinExistence type="inferred from homology"/>
<evidence type="ECO:0000256" key="1">
    <source>
        <dbReference type="ARBA" id="ARBA00004123"/>
    </source>
</evidence>
<dbReference type="Gene3D" id="1.20.58.1780">
    <property type="match status" value="1"/>
</dbReference>
<dbReference type="GO" id="GO:0044611">
    <property type="term" value="C:nuclear pore inner ring"/>
    <property type="evidence" value="ECO:0007669"/>
    <property type="project" value="TreeGrafter"/>
</dbReference>
<dbReference type="InterPro" id="IPR042537">
    <property type="entry name" value="Nucleoporin_Nup155_C_2"/>
</dbReference>
<reference evidence="9" key="1">
    <citation type="journal article" date="2019" name="Nat. Commun.">
        <title>Expansion of phycobilisome linker gene families in mesophilic red algae.</title>
        <authorList>
            <person name="Lee J."/>
            <person name="Kim D."/>
            <person name="Bhattacharya D."/>
            <person name="Yoon H.S."/>
        </authorList>
    </citation>
    <scope>NUCLEOTIDE SEQUENCE [LARGE SCALE GENOMIC DNA]</scope>
    <source>
        <strain evidence="9">CCMP 1328</strain>
    </source>
</reference>
<dbReference type="InterPro" id="IPR004870">
    <property type="entry name" value="Nucleoporin_Nup155"/>
</dbReference>
<evidence type="ECO:0000259" key="6">
    <source>
        <dbReference type="Pfam" id="PF03177"/>
    </source>
</evidence>
<feature type="region of interest" description="Disordered" evidence="5">
    <location>
        <begin position="1"/>
        <end position="46"/>
    </location>
</feature>
<dbReference type="EMBL" id="VRMN01000011">
    <property type="protein sequence ID" value="KAA8491894.1"/>
    <property type="molecule type" value="Genomic_DNA"/>
</dbReference>